<gene>
    <name evidence="2" type="ORF">OBBRIDRAFT_747810</name>
</gene>
<evidence type="ECO:0000256" key="1">
    <source>
        <dbReference type="SAM" id="SignalP"/>
    </source>
</evidence>
<keyword evidence="1" id="KW-0732">Signal</keyword>
<sequence>MKFFASALALVAVLPAVLGQNLMVNSPPNVVQCEPTQLAWTGGSAPYYLSLIPAGQPSAPAIKEFPTQQGNSVTWIVDLGSGTSFTIELKDSTGAVAYSAIVTVNPSSDNSCVNASVTETGSSGASATVASSGSQSAQTASTTAASSSNAASGSSAATNSAKSASNSAQSAASTGHSNSNSATRSSTVGTFGIAGLMGLLGAALF</sequence>
<dbReference type="Proteomes" id="UP000250043">
    <property type="component" value="Unassembled WGS sequence"/>
</dbReference>
<evidence type="ECO:0008006" key="4">
    <source>
        <dbReference type="Google" id="ProtNLM"/>
    </source>
</evidence>
<proteinExistence type="predicted"/>
<name>A0A8E2DRC6_9APHY</name>
<evidence type="ECO:0000313" key="3">
    <source>
        <dbReference type="Proteomes" id="UP000250043"/>
    </source>
</evidence>
<dbReference type="EMBL" id="KV722344">
    <property type="protein sequence ID" value="OCH94444.1"/>
    <property type="molecule type" value="Genomic_DNA"/>
</dbReference>
<keyword evidence="3" id="KW-1185">Reference proteome</keyword>
<reference evidence="2 3" key="1">
    <citation type="submission" date="2016-07" db="EMBL/GenBank/DDBJ databases">
        <title>Draft genome of the white-rot fungus Obba rivulosa 3A-2.</title>
        <authorList>
            <consortium name="DOE Joint Genome Institute"/>
            <person name="Miettinen O."/>
            <person name="Riley R."/>
            <person name="Acob R."/>
            <person name="Barry K."/>
            <person name="Cullen D."/>
            <person name="De Vries R."/>
            <person name="Hainaut M."/>
            <person name="Hatakka A."/>
            <person name="Henrissat B."/>
            <person name="Hilden K."/>
            <person name="Kuo R."/>
            <person name="Labutti K."/>
            <person name="Lipzen A."/>
            <person name="Makela M.R."/>
            <person name="Sandor L."/>
            <person name="Spatafora J.W."/>
            <person name="Grigoriev I.V."/>
            <person name="Hibbett D.S."/>
        </authorList>
    </citation>
    <scope>NUCLEOTIDE SEQUENCE [LARGE SCALE GENOMIC DNA]</scope>
    <source>
        <strain evidence="2 3">3A-2</strain>
    </source>
</reference>
<feature type="signal peptide" evidence="1">
    <location>
        <begin position="1"/>
        <end position="19"/>
    </location>
</feature>
<organism evidence="2 3">
    <name type="scientific">Obba rivulosa</name>
    <dbReference type="NCBI Taxonomy" id="1052685"/>
    <lineage>
        <taxon>Eukaryota</taxon>
        <taxon>Fungi</taxon>
        <taxon>Dikarya</taxon>
        <taxon>Basidiomycota</taxon>
        <taxon>Agaricomycotina</taxon>
        <taxon>Agaricomycetes</taxon>
        <taxon>Polyporales</taxon>
        <taxon>Gelatoporiaceae</taxon>
        <taxon>Obba</taxon>
    </lineage>
</organism>
<dbReference type="PANTHER" id="PTHR37487:SF2">
    <property type="entry name" value="EXPRESSED PROTEIN"/>
    <property type="match status" value="1"/>
</dbReference>
<dbReference type="OrthoDB" id="3362246at2759"/>
<accession>A0A8E2DRC6</accession>
<feature type="chain" id="PRO_5034012438" description="Ser-Thr-rich glycosyl-phosphatidyl-inositol-anchored membrane family-domain-containing protein" evidence="1">
    <location>
        <begin position="20"/>
        <end position="205"/>
    </location>
</feature>
<evidence type="ECO:0000313" key="2">
    <source>
        <dbReference type="EMBL" id="OCH94444.1"/>
    </source>
</evidence>
<protein>
    <recommendedName>
        <fullName evidence="4">Ser-Thr-rich glycosyl-phosphatidyl-inositol-anchored membrane family-domain-containing protein</fullName>
    </recommendedName>
</protein>
<dbReference type="PANTHER" id="PTHR37487">
    <property type="entry name" value="CHROMOSOME 1, WHOLE GENOME SHOTGUN SEQUENCE"/>
    <property type="match status" value="1"/>
</dbReference>
<dbReference type="AlphaFoldDB" id="A0A8E2DRC6"/>